<dbReference type="Proteomes" id="UP000625316">
    <property type="component" value="Unassembled WGS sequence"/>
</dbReference>
<accession>A0A928VME1</accession>
<dbReference type="EMBL" id="JADEXQ010000032">
    <property type="protein sequence ID" value="MBE9030282.1"/>
    <property type="molecule type" value="Genomic_DNA"/>
</dbReference>
<dbReference type="InterPro" id="IPR050248">
    <property type="entry name" value="Polysacc_deacetylase_ArnD"/>
</dbReference>
<dbReference type="InterPro" id="IPR002509">
    <property type="entry name" value="NODB_dom"/>
</dbReference>
<evidence type="ECO:0000313" key="3">
    <source>
        <dbReference type="Proteomes" id="UP000625316"/>
    </source>
</evidence>
<dbReference type="CDD" id="cd10940">
    <property type="entry name" value="CE4_PuuE_HpPgdA_like_1"/>
    <property type="match status" value="1"/>
</dbReference>
<dbReference type="GO" id="GO:0005975">
    <property type="term" value="P:carbohydrate metabolic process"/>
    <property type="evidence" value="ECO:0007669"/>
    <property type="project" value="InterPro"/>
</dbReference>
<sequence length="317" mass="35511">MRQIASISLDLDNKWSYLRAQGVEGWEQFPSYFSLVVPKILAIADQCRLALTVFVVGRDAEIADNVPWLQQIVAAGHDIGNHSYMHEPWMQENPIEEIEIELHKAAKAIESATGQKTNSFRGPGFAVSTNLLTVLQDQGYVYDASVFPTFLGSILRKAALERAEVPDAIKNAPNPEFGRFGDGFRSVTPHRWSVNGGSILEIPVTTMPVFRVPIHLTYLHFLASKSKLLAKLYLWFALTMCKIFRVEPSILLHPLDFIAADTVPELGHFPGMGGSTEEKCALTIEFLQQIQKGFKLMSLSEYATLVQHRQRLKVMTP</sequence>
<comment type="caution">
    <text evidence="2">The sequence shown here is derived from an EMBL/GenBank/DDBJ whole genome shotgun (WGS) entry which is preliminary data.</text>
</comment>
<proteinExistence type="predicted"/>
<dbReference type="InterPro" id="IPR011330">
    <property type="entry name" value="Glyco_hydro/deAcase_b/a-brl"/>
</dbReference>
<dbReference type="PROSITE" id="PS51677">
    <property type="entry name" value="NODB"/>
    <property type="match status" value="1"/>
</dbReference>
<dbReference type="GO" id="GO:0016810">
    <property type="term" value="F:hydrolase activity, acting on carbon-nitrogen (but not peptide) bonds"/>
    <property type="evidence" value="ECO:0007669"/>
    <property type="project" value="InterPro"/>
</dbReference>
<evidence type="ECO:0000313" key="2">
    <source>
        <dbReference type="EMBL" id="MBE9030282.1"/>
    </source>
</evidence>
<evidence type="ECO:0000259" key="1">
    <source>
        <dbReference type="PROSITE" id="PS51677"/>
    </source>
</evidence>
<dbReference type="SUPFAM" id="SSF88713">
    <property type="entry name" value="Glycoside hydrolase/deacetylase"/>
    <property type="match status" value="1"/>
</dbReference>
<organism evidence="2 3">
    <name type="scientific">Romeriopsis navalis LEGE 11480</name>
    <dbReference type="NCBI Taxonomy" id="2777977"/>
    <lineage>
        <taxon>Bacteria</taxon>
        <taxon>Bacillati</taxon>
        <taxon>Cyanobacteriota</taxon>
        <taxon>Cyanophyceae</taxon>
        <taxon>Leptolyngbyales</taxon>
        <taxon>Leptolyngbyaceae</taxon>
        <taxon>Romeriopsis</taxon>
        <taxon>Romeriopsis navalis</taxon>
    </lineage>
</organism>
<gene>
    <name evidence="2" type="ORF">IQ266_11120</name>
</gene>
<dbReference type="PANTHER" id="PTHR10587">
    <property type="entry name" value="GLYCOSYL TRANSFERASE-RELATED"/>
    <property type="match status" value="1"/>
</dbReference>
<dbReference type="RefSeq" id="WP_264325107.1">
    <property type="nucleotide sequence ID" value="NZ_JADEXQ010000032.1"/>
</dbReference>
<dbReference type="AlphaFoldDB" id="A0A928VME1"/>
<name>A0A928VME1_9CYAN</name>
<protein>
    <submittedName>
        <fullName evidence="2">Polysaccharide deacetylase family protein</fullName>
    </submittedName>
</protein>
<keyword evidence="3" id="KW-1185">Reference proteome</keyword>
<dbReference type="Gene3D" id="3.20.20.370">
    <property type="entry name" value="Glycoside hydrolase/deacetylase"/>
    <property type="match status" value="1"/>
</dbReference>
<reference evidence="2" key="1">
    <citation type="submission" date="2020-10" db="EMBL/GenBank/DDBJ databases">
        <authorList>
            <person name="Castelo-Branco R."/>
            <person name="Eusebio N."/>
            <person name="Adriana R."/>
            <person name="Vieira A."/>
            <person name="Brugerolle De Fraissinette N."/>
            <person name="Rezende De Castro R."/>
            <person name="Schneider M.P."/>
            <person name="Vasconcelos V."/>
            <person name="Leao P.N."/>
        </authorList>
    </citation>
    <scope>NUCLEOTIDE SEQUENCE</scope>
    <source>
        <strain evidence="2">LEGE 11480</strain>
    </source>
</reference>
<dbReference type="Pfam" id="PF01522">
    <property type="entry name" value="Polysacc_deac_1"/>
    <property type="match status" value="1"/>
</dbReference>
<feature type="domain" description="NodB homology" evidence="1">
    <location>
        <begin position="14"/>
        <end position="237"/>
    </location>
</feature>